<sequence length="379" mass="43393">MTFRGVTRRRHYDEASGQMFTETTVPVRSLLPGSGALGPAWTHESPFLIWPQAAFPSQGVNSLKTIAAKQVLADQRQLTVEHFAQVPWSFAKYLVKCLDDSESMTLHMWKIFAAVYPQEWKQERRVYRFWPRSKKMSMHEYFRLITSESLAWQTSVSVSTEFTSLGDLVDIATVSNLVFLEVAFPRPKRHRTYDDGPFVTVTDRLIRRWSEAAHAGKAFKHLHSLILDSQSELTTNIFPYLDSFPSLSTLTLKGCPNFDGQTSLKIGTQHGWCSTIIQPYRLSLDKNIGNLLQDPQPRPAQDLVPTLYFRLAREGMFDPTYTEIYHFRRDRTIPNDNASASIETASSEEKKPIRSLNTKRSRKKDISGLLTEFMEPGYS</sequence>
<name>A0ACB8UY23_9EURO</name>
<accession>A0ACB8UY23</accession>
<reference evidence="1" key="1">
    <citation type="journal article" date="2022" name="bioRxiv">
        <title>Population genetic analysis of Ophidiomyces ophidiicola, the causative agent of snake fungal disease, indicates recent introductions to the USA.</title>
        <authorList>
            <person name="Ladner J.T."/>
            <person name="Palmer J.M."/>
            <person name="Ettinger C.L."/>
            <person name="Stajich J.E."/>
            <person name="Farrell T.M."/>
            <person name="Glorioso B.M."/>
            <person name="Lawson B."/>
            <person name="Price S.J."/>
            <person name="Stengle A.G."/>
            <person name="Grear D.A."/>
            <person name="Lorch J.M."/>
        </authorList>
    </citation>
    <scope>NUCLEOTIDE SEQUENCE</scope>
    <source>
        <strain evidence="1">NWHC 24266-5</strain>
    </source>
</reference>
<dbReference type="EMBL" id="JALBCA010000035">
    <property type="protein sequence ID" value="KAI2387913.1"/>
    <property type="molecule type" value="Genomic_DNA"/>
</dbReference>
<protein>
    <submittedName>
        <fullName evidence="1">Uncharacterized protein</fullName>
    </submittedName>
</protein>
<organism evidence="1">
    <name type="scientific">Ophidiomyces ophidiicola</name>
    <dbReference type="NCBI Taxonomy" id="1387563"/>
    <lineage>
        <taxon>Eukaryota</taxon>
        <taxon>Fungi</taxon>
        <taxon>Dikarya</taxon>
        <taxon>Ascomycota</taxon>
        <taxon>Pezizomycotina</taxon>
        <taxon>Eurotiomycetes</taxon>
        <taxon>Eurotiomycetidae</taxon>
        <taxon>Onygenales</taxon>
        <taxon>Onygenaceae</taxon>
        <taxon>Ophidiomyces</taxon>
    </lineage>
</organism>
<proteinExistence type="predicted"/>
<comment type="caution">
    <text evidence="1">The sequence shown here is derived from an EMBL/GenBank/DDBJ whole genome shotgun (WGS) entry which is preliminary data.</text>
</comment>
<evidence type="ECO:0000313" key="1">
    <source>
        <dbReference type="EMBL" id="KAI2387913.1"/>
    </source>
</evidence>
<gene>
    <name evidence="1" type="ORF">LOY88_002870</name>
</gene>